<dbReference type="GO" id="GO:0010273">
    <property type="term" value="P:detoxification of copper ion"/>
    <property type="evidence" value="ECO:0007669"/>
    <property type="project" value="TreeGrafter"/>
</dbReference>
<dbReference type="OrthoDB" id="9644073at2759"/>
<dbReference type="InterPro" id="IPR023587">
    <property type="entry name" value="Metalthion_dom_sf_vert"/>
</dbReference>
<keyword evidence="2 4" id="KW-0479">Metal-binding</keyword>
<dbReference type="Gene3D" id="4.10.10.10">
    <property type="entry name" value="Metallothionein Isoform II"/>
    <property type="match status" value="1"/>
</dbReference>
<keyword evidence="5" id="KW-1185">Reference proteome</keyword>
<evidence type="ECO:0000256" key="4">
    <source>
        <dbReference type="RuleBase" id="RU000621"/>
    </source>
</evidence>
<accession>A0A9B0WFB4</accession>
<evidence type="ECO:0000313" key="5">
    <source>
        <dbReference type="Proteomes" id="UP000504623"/>
    </source>
</evidence>
<proteinExistence type="inferred from homology"/>
<dbReference type="InterPro" id="IPR017854">
    <property type="entry name" value="Metalthion_dom_sf"/>
</dbReference>
<protein>
    <recommendedName>
        <fullName evidence="4">Metallothionein</fullName>
    </recommendedName>
</protein>
<evidence type="ECO:0000256" key="1">
    <source>
        <dbReference type="ARBA" id="ARBA00007283"/>
    </source>
</evidence>
<dbReference type="GO" id="GO:0006882">
    <property type="term" value="P:intracellular zinc ion homeostasis"/>
    <property type="evidence" value="ECO:0007669"/>
    <property type="project" value="TreeGrafter"/>
</dbReference>
<dbReference type="Proteomes" id="UP000504623">
    <property type="component" value="Unplaced"/>
</dbReference>
<dbReference type="PANTHER" id="PTHR23299">
    <property type="entry name" value="METALLOTHIONEIN"/>
    <property type="match status" value="1"/>
</dbReference>
<dbReference type="RefSeq" id="XP_006832071.1">
    <property type="nucleotide sequence ID" value="XM_006832008.1"/>
</dbReference>
<dbReference type="PANTHER" id="PTHR23299:SF22">
    <property type="entry name" value="METALLOTHIONEIN-1G"/>
    <property type="match status" value="1"/>
</dbReference>
<dbReference type="GO" id="GO:0071276">
    <property type="term" value="P:cellular response to cadmium ion"/>
    <property type="evidence" value="ECO:0007669"/>
    <property type="project" value="TreeGrafter"/>
</dbReference>
<dbReference type="GO" id="GO:0005634">
    <property type="term" value="C:nucleus"/>
    <property type="evidence" value="ECO:0007669"/>
    <property type="project" value="TreeGrafter"/>
</dbReference>
<dbReference type="GeneID" id="102827051"/>
<keyword evidence="3 4" id="KW-0480">Metal-thiolate cluster</keyword>
<name>A0A9B0WFB4_CHRAS</name>
<dbReference type="GO" id="GO:0005737">
    <property type="term" value="C:cytoplasm"/>
    <property type="evidence" value="ECO:0007669"/>
    <property type="project" value="TreeGrafter"/>
</dbReference>
<comment type="similarity">
    <text evidence="1 4">Belongs to the metallothionein superfamily. Type 1 family.</text>
</comment>
<dbReference type="GO" id="GO:0071294">
    <property type="term" value="P:cellular response to zinc ion"/>
    <property type="evidence" value="ECO:0007669"/>
    <property type="project" value="TreeGrafter"/>
</dbReference>
<evidence type="ECO:0000256" key="3">
    <source>
        <dbReference type="ARBA" id="ARBA00022851"/>
    </source>
</evidence>
<dbReference type="SUPFAM" id="SSF57868">
    <property type="entry name" value="Metallothionein"/>
    <property type="match status" value="1"/>
</dbReference>
<dbReference type="FunFam" id="4.10.10.10:FF:000001">
    <property type="entry name" value="Metallothionein"/>
    <property type="match status" value="1"/>
</dbReference>
<dbReference type="AlphaFoldDB" id="A0A9B0WFB4"/>
<dbReference type="GO" id="GO:0071280">
    <property type="term" value="P:cellular response to copper ion"/>
    <property type="evidence" value="ECO:0007669"/>
    <property type="project" value="TreeGrafter"/>
</dbReference>
<dbReference type="InterPro" id="IPR000006">
    <property type="entry name" value="Metalthion_vert"/>
</dbReference>
<dbReference type="Pfam" id="PF00131">
    <property type="entry name" value="Metallothio"/>
    <property type="match status" value="1"/>
</dbReference>
<evidence type="ECO:0000256" key="2">
    <source>
        <dbReference type="ARBA" id="ARBA00022723"/>
    </source>
</evidence>
<evidence type="ECO:0000313" key="6">
    <source>
        <dbReference type="RefSeq" id="XP_006832071.1"/>
    </source>
</evidence>
<comment type="function">
    <text evidence="4">Metallothioneins have a high content of cysteine residues that bind various heavy metals.</text>
</comment>
<reference evidence="6" key="1">
    <citation type="submission" date="2025-08" db="UniProtKB">
        <authorList>
            <consortium name="RefSeq"/>
        </authorList>
    </citation>
    <scope>IDENTIFICATION</scope>
    <source>
        <tissue evidence="6">Spleen</tissue>
    </source>
</reference>
<dbReference type="PRINTS" id="PR00860">
    <property type="entry name" value="MTVERTEBRATE"/>
</dbReference>
<organism evidence="5 6">
    <name type="scientific">Chrysochloris asiatica</name>
    <name type="common">Cape golden mole</name>
    <dbReference type="NCBI Taxonomy" id="185453"/>
    <lineage>
        <taxon>Eukaryota</taxon>
        <taxon>Metazoa</taxon>
        <taxon>Chordata</taxon>
        <taxon>Craniata</taxon>
        <taxon>Vertebrata</taxon>
        <taxon>Euteleostomi</taxon>
        <taxon>Mammalia</taxon>
        <taxon>Eutheria</taxon>
        <taxon>Afrotheria</taxon>
        <taxon>Chrysochloridae</taxon>
        <taxon>Chrysochlorinae</taxon>
        <taxon>Chrysochloris</taxon>
    </lineage>
</organism>
<gene>
    <name evidence="6" type="primary">LOC102827051</name>
</gene>
<sequence length="61" mass="6267">MDPNCSCAAGGSCACAGSYKCKECKYTSCKKSRSSRCLVGCAKCVQGCICKGDSDKHNGCA</sequence>
<dbReference type="GO" id="GO:0046872">
    <property type="term" value="F:metal ion binding"/>
    <property type="evidence" value="ECO:0007669"/>
    <property type="project" value="UniProtKB-KW"/>
</dbReference>